<evidence type="ECO:0000256" key="1">
    <source>
        <dbReference type="SAM" id="Phobius"/>
    </source>
</evidence>
<dbReference type="RefSeq" id="WP_072578150.1">
    <property type="nucleotide sequence ID" value="NZ_CP016020.1"/>
</dbReference>
<feature type="transmembrane region" description="Helical" evidence="1">
    <location>
        <begin position="312"/>
        <end position="334"/>
    </location>
</feature>
<feature type="transmembrane region" description="Helical" evidence="1">
    <location>
        <begin position="227"/>
        <end position="247"/>
    </location>
</feature>
<dbReference type="EMBL" id="CP016020">
    <property type="protein sequence ID" value="APH03367.1"/>
    <property type="molecule type" value="Genomic_DNA"/>
</dbReference>
<feature type="transmembrane region" description="Helical" evidence="1">
    <location>
        <begin position="253"/>
        <end position="270"/>
    </location>
</feature>
<organism evidence="2 3">
    <name type="scientific">Bacillus weihaiensis</name>
    <dbReference type="NCBI Taxonomy" id="1547283"/>
    <lineage>
        <taxon>Bacteria</taxon>
        <taxon>Bacillati</taxon>
        <taxon>Bacillota</taxon>
        <taxon>Bacilli</taxon>
        <taxon>Bacillales</taxon>
        <taxon>Bacillaceae</taxon>
        <taxon>Bacillus</taxon>
    </lineage>
</organism>
<feature type="transmembrane region" description="Helical" evidence="1">
    <location>
        <begin position="282"/>
        <end position="300"/>
    </location>
</feature>
<dbReference type="InterPro" id="IPR032809">
    <property type="entry name" value="Put_HupE_UreJ"/>
</dbReference>
<dbReference type="Proteomes" id="UP000181936">
    <property type="component" value="Chromosome"/>
</dbReference>
<proteinExistence type="predicted"/>
<feature type="transmembrane region" description="Helical" evidence="1">
    <location>
        <begin position="203"/>
        <end position="220"/>
    </location>
</feature>
<accession>A0A1L3MM09</accession>
<dbReference type="KEGG" id="bwh:A9C19_00575"/>
<keyword evidence="1" id="KW-0472">Membrane</keyword>
<dbReference type="Pfam" id="PF13795">
    <property type="entry name" value="HupE_UreJ_2"/>
    <property type="match status" value="1"/>
</dbReference>
<feature type="transmembrane region" description="Helical" evidence="1">
    <location>
        <begin position="346"/>
        <end position="363"/>
    </location>
</feature>
<name>A0A1L3MM09_9BACI</name>
<evidence type="ECO:0008006" key="4">
    <source>
        <dbReference type="Google" id="ProtNLM"/>
    </source>
</evidence>
<gene>
    <name evidence="2" type="ORF">A9C19_00575</name>
</gene>
<evidence type="ECO:0000313" key="2">
    <source>
        <dbReference type="EMBL" id="APH03367.1"/>
    </source>
</evidence>
<dbReference type="AlphaFoldDB" id="A0A1L3MM09"/>
<reference evidence="2 3" key="1">
    <citation type="journal article" date="2016" name="Sci. Rep.">
        <title>Complete genome sequence and transcriptomic analysis of a novel marine strain Bacillus weihaiensis reveals the mechanism of brown algae degradation.</title>
        <authorList>
            <person name="Zhu Y."/>
            <person name="Chen P."/>
            <person name="Bao Y."/>
            <person name="Men Y."/>
            <person name="Zeng Y."/>
            <person name="Yang J."/>
            <person name="Sun J."/>
            <person name="Sun Y."/>
        </authorList>
    </citation>
    <scope>NUCLEOTIDE SEQUENCE [LARGE SCALE GENOMIC DNA]</scope>
    <source>
        <strain evidence="2 3">Alg07</strain>
    </source>
</reference>
<dbReference type="OrthoDB" id="9808870at2"/>
<keyword evidence="1" id="KW-1133">Transmembrane helix</keyword>
<keyword evidence="3" id="KW-1185">Reference proteome</keyword>
<evidence type="ECO:0000313" key="3">
    <source>
        <dbReference type="Proteomes" id="UP000181936"/>
    </source>
</evidence>
<sequence length="367" mass="41844">MLHLTNRDFLKSWLVFLLVLVIFSPEKTQAHSGSTGYSEVNIEGQEMVYDLYLLADLVGGLLLIDENQDGYMKENEIKGARKDIEKLILEQVHVELNHVEQIPTIKNIELTKRWNHDMFHIELEYPQISSISSYKIDYNLFFNEVDPKHQNFATVVFNNVSNEYVLDASTHIIEYKNATNRDLSDISAKSVGFGDYLMLGMKHIWSGIDHLLFILALILARATTKDYIKIITAFTVGHSITLCLAALEILSIPSTIIEPLIALSIVYIAFENFRKEKTKWRWLVALGFGLIHGFGFAEVLRGTLDENFVLPLLSFNLGVEVGQLAVLLALIPLMKYVSNTTHYMKMVYSTSGIISLLGLFWFFERVL</sequence>
<keyword evidence="1" id="KW-0812">Transmembrane</keyword>
<protein>
    <recommendedName>
        <fullName evidence="4">HupE / UreJ protein</fullName>
    </recommendedName>
</protein>